<proteinExistence type="predicted"/>
<evidence type="ECO:0008006" key="3">
    <source>
        <dbReference type="Google" id="ProtNLM"/>
    </source>
</evidence>
<dbReference type="Proteomes" id="UP001054837">
    <property type="component" value="Unassembled WGS sequence"/>
</dbReference>
<organism evidence="1 2">
    <name type="scientific">Caerostris darwini</name>
    <dbReference type="NCBI Taxonomy" id="1538125"/>
    <lineage>
        <taxon>Eukaryota</taxon>
        <taxon>Metazoa</taxon>
        <taxon>Ecdysozoa</taxon>
        <taxon>Arthropoda</taxon>
        <taxon>Chelicerata</taxon>
        <taxon>Arachnida</taxon>
        <taxon>Araneae</taxon>
        <taxon>Araneomorphae</taxon>
        <taxon>Entelegynae</taxon>
        <taxon>Araneoidea</taxon>
        <taxon>Araneidae</taxon>
        <taxon>Caerostris</taxon>
    </lineage>
</organism>
<reference evidence="1 2" key="1">
    <citation type="submission" date="2021-06" db="EMBL/GenBank/DDBJ databases">
        <title>Caerostris darwini draft genome.</title>
        <authorList>
            <person name="Kono N."/>
            <person name="Arakawa K."/>
        </authorList>
    </citation>
    <scope>NUCLEOTIDE SEQUENCE [LARGE SCALE GENOMIC DNA]</scope>
</reference>
<dbReference type="AlphaFoldDB" id="A0AAV4VII0"/>
<name>A0AAV4VII0_9ARAC</name>
<sequence length="117" mass="13191">MRSFSCTSVTKSRFRLGLRTATALTALILRWRWAETCMIYGEIFSASQDQWQCKHGHKSRQISACVAPLLKMQKRRGQVCSGTHTEKKRRPLSLSIVKLGALLTDFGKTTCASMHSD</sequence>
<keyword evidence="2" id="KW-1185">Reference proteome</keyword>
<gene>
    <name evidence="1" type="ORF">CDAR_479081</name>
</gene>
<dbReference type="EMBL" id="BPLQ01013096">
    <property type="protein sequence ID" value="GIY69770.1"/>
    <property type="molecule type" value="Genomic_DNA"/>
</dbReference>
<evidence type="ECO:0000313" key="1">
    <source>
        <dbReference type="EMBL" id="GIY69770.1"/>
    </source>
</evidence>
<protein>
    <recommendedName>
        <fullName evidence="3">Secreted protein</fullName>
    </recommendedName>
</protein>
<comment type="caution">
    <text evidence="1">The sequence shown here is derived from an EMBL/GenBank/DDBJ whole genome shotgun (WGS) entry which is preliminary data.</text>
</comment>
<evidence type="ECO:0000313" key="2">
    <source>
        <dbReference type="Proteomes" id="UP001054837"/>
    </source>
</evidence>
<accession>A0AAV4VII0</accession>